<accession>A0A256FQK8</accession>
<proteinExistence type="predicted"/>
<evidence type="ECO:0000256" key="1">
    <source>
        <dbReference type="SAM" id="SignalP"/>
    </source>
</evidence>
<evidence type="ECO:0000313" key="3">
    <source>
        <dbReference type="Proteomes" id="UP000216478"/>
    </source>
</evidence>
<dbReference type="Proteomes" id="UP000216478">
    <property type="component" value="Unassembled WGS sequence"/>
</dbReference>
<evidence type="ECO:0000313" key="2">
    <source>
        <dbReference type="EMBL" id="OYR16986.1"/>
    </source>
</evidence>
<reference evidence="2 3" key="1">
    <citation type="submission" date="2017-07" db="EMBL/GenBank/DDBJ databases">
        <title>Phylogenetic study on the rhizospheric bacterium Ochrobactrum sp. A44.</title>
        <authorList>
            <person name="Krzyzanowska D.M."/>
            <person name="Ossowicki A."/>
            <person name="Rajewska M."/>
            <person name="Maciag T."/>
            <person name="Kaczynski Z."/>
            <person name="Czerwicka M."/>
            <person name="Jafra S."/>
        </authorList>
    </citation>
    <scope>NUCLEOTIDE SEQUENCE [LARGE SCALE GENOMIC DNA]</scope>
    <source>
        <strain evidence="2 3">OgA9a</strain>
    </source>
</reference>
<dbReference type="RefSeq" id="WP_167388115.1">
    <property type="nucleotide sequence ID" value="NZ_JBHEER010000004.1"/>
</dbReference>
<comment type="caution">
    <text evidence="2">The sequence shown here is derived from an EMBL/GenBank/DDBJ whole genome shotgun (WGS) entry which is preliminary data.</text>
</comment>
<dbReference type="AlphaFoldDB" id="A0A256FQK8"/>
<protein>
    <submittedName>
        <fullName evidence="2">VirK family protein</fullName>
    </submittedName>
</protein>
<name>A0A256FQK8_9HYPH</name>
<dbReference type="InterPro" id="IPR010694">
    <property type="entry name" value="Uncharacterised_VirK"/>
</dbReference>
<dbReference type="EMBL" id="NNRL01000148">
    <property type="protein sequence ID" value="OYR16986.1"/>
    <property type="molecule type" value="Genomic_DNA"/>
</dbReference>
<dbReference type="Pfam" id="PF06903">
    <property type="entry name" value="VirK"/>
    <property type="match status" value="1"/>
</dbReference>
<feature type="signal peptide" evidence="1">
    <location>
        <begin position="1"/>
        <end position="22"/>
    </location>
</feature>
<feature type="chain" id="PRO_5012151973" evidence="1">
    <location>
        <begin position="23"/>
        <end position="149"/>
    </location>
</feature>
<keyword evidence="3" id="KW-1185">Reference proteome</keyword>
<sequence length="149" mass="16525">MHWKIKLAIMLTTTVMSGVAHAESKSQYEAFSTHLIAGDRTTVLLNLDVCQQKSGSKLKGKSILGGVVVQSFIKLSNPTQSIVFSDAHMIVREDLTPILEFIRYRVMPDDSATITVQILSPRTYDAITEKKVFDCKLGDGLTFAYGTRQ</sequence>
<organism evidence="2 3">
    <name type="scientific">Brucella grignonensis</name>
    <dbReference type="NCBI Taxonomy" id="94627"/>
    <lineage>
        <taxon>Bacteria</taxon>
        <taxon>Pseudomonadati</taxon>
        <taxon>Pseudomonadota</taxon>
        <taxon>Alphaproteobacteria</taxon>
        <taxon>Hyphomicrobiales</taxon>
        <taxon>Brucellaceae</taxon>
        <taxon>Brucella/Ochrobactrum group</taxon>
        <taxon>Brucella</taxon>
    </lineage>
</organism>
<gene>
    <name evidence="2" type="ORF">CEV33_4111</name>
</gene>
<keyword evidence="1" id="KW-0732">Signal</keyword>